<sequence>MADFPDHGMVHCGSPYSVDETLERLGAILQKLGIPVLARIDHSGGAAAMGLEMKPTKLVIFGNAKAGTPLMLAAPTLALDLPLKALVWEDADGKVWVSYNTPEYLQQRHGFPEELKGNIAGIRLIVDEAVRPTQQA</sequence>
<evidence type="ECO:0000259" key="1">
    <source>
        <dbReference type="Pfam" id="PF03625"/>
    </source>
</evidence>
<name>A0ABW1ENG6_9BACT</name>
<keyword evidence="3" id="KW-1185">Reference proteome</keyword>
<dbReference type="InterPro" id="IPR005180">
    <property type="entry name" value="DUF302"/>
</dbReference>
<dbReference type="EMBL" id="JBHSPH010000010">
    <property type="protein sequence ID" value="MFC5864850.1"/>
    <property type="molecule type" value="Genomic_DNA"/>
</dbReference>
<dbReference type="CDD" id="cd14797">
    <property type="entry name" value="DUF302"/>
    <property type="match status" value="1"/>
</dbReference>
<comment type="caution">
    <text evidence="2">The sequence shown here is derived from an EMBL/GenBank/DDBJ whole genome shotgun (WGS) entry which is preliminary data.</text>
</comment>
<accession>A0ABW1ENG6</accession>
<gene>
    <name evidence="2" type="ORF">ACFPT7_21260</name>
</gene>
<protein>
    <submittedName>
        <fullName evidence="2">DUF302 domain-containing protein</fullName>
    </submittedName>
</protein>
<reference evidence="3" key="1">
    <citation type="journal article" date="2019" name="Int. J. Syst. Evol. Microbiol.">
        <title>The Global Catalogue of Microorganisms (GCM) 10K type strain sequencing project: providing services to taxonomists for standard genome sequencing and annotation.</title>
        <authorList>
            <consortium name="The Broad Institute Genomics Platform"/>
            <consortium name="The Broad Institute Genome Sequencing Center for Infectious Disease"/>
            <person name="Wu L."/>
            <person name="Ma J."/>
        </authorList>
    </citation>
    <scope>NUCLEOTIDE SEQUENCE [LARGE SCALE GENOMIC DNA]</scope>
    <source>
        <strain evidence="3">JCM 4087</strain>
    </source>
</reference>
<evidence type="ECO:0000313" key="2">
    <source>
        <dbReference type="EMBL" id="MFC5864850.1"/>
    </source>
</evidence>
<dbReference type="Pfam" id="PF03625">
    <property type="entry name" value="DUF302"/>
    <property type="match status" value="1"/>
</dbReference>
<dbReference type="PANTHER" id="PTHR38342">
    <property type="entry name" value="SLR5037 PROTEIN"/>
    <property type="match status" value="1"/>
</dbReference>
<dbReference type="InterPro" id="IPR035923">
    <property type="entry name" value="TT1751-like_sf"/>
</dbReference>
<proteinExistence type="predicted"/>
<evidence type="ECO:0000313" key="3">
    <source>
        <dbReference type="Proteomes" id="UP001596091"/>
    </source>
</evidence>
<organism evidence="2 3">
    <name type="scientific">Acidicapsa dinghuensis</name>
    <dbReference type="NCBI Taxonomy" id="2218256"/>
    <lineage>
        <taxon>Bacteria</taxon>
        <taxon>Pseudomonadati</taxon>
        <taxon>Acidobacteriota</taxon>
        <taxon>Terriglobia</taxon>
        <taxon>Terriglobales</taxon>
        <taxon>Acidobacteriaceae</taxon>
        <taxon>Acidicapsa</taxon>
    </lineage>
</organism>
<feature type="domain" description="DUF302" evidence="1">
    <location>
        <begin position="40"/>
        <end position="102"/>
    </location>
</feature>
<dbReference type="Proteomes" id="UP001596091">
    <property type="component" value="Unassembled WGS sequence"/>
</dbReference>
<dbReference type="SUPFAM" id="SSF103247">
    <property type="entry name" value="TT1751-like"/>
    <property type="match status" value="1"/>
</dbReference>
<dbReference type="PANTHER" id="PTHR38342:SF2">
    <property type="entry name" value="INNER MEMBRANE OR EXPORTED"/>
    <property type="match status" value="1"/>
</dbReference>
<dbReference type="Gene3D" id="3.30.310.70">
    <property type="entry name" value="TT1751-like domain"/>
    <property type="match status" value="1"/>
</dbReference>
<dbReference type="RefSeq" id="WP_263332433.1">
    <property type="nucleotide sequence ID" value="NZ_JAGSYH010000001.1"/>
</dbReference>